<dbReference type="Proteomes" id="UP000022447">
    <property type="component" value="Unassembled WGS sequence"/>
</dbReference>
<name>X7EDM9_9RHOB</name>
<feature type="region of interest" description="Disordered" evidence="1">
    <location>
        <begin position="96"/>
        <end position="117"/>
    </location>
</feature>
<gene>
    <name evidence="2" type="ORF">OCH239_12370</name>
</gene>
<comment type="caution">
    <text evidence="2">The sequence shown here is derived from an EMBL/GenBank/DDBJ whole genome shotgun (WGS) entry which is preliminary data.</text>
</comment>
<organism evidence="2 3">
    <name type="scientific">Roseivivax halodurans JCM 10272</name>
    <dbReference type="NCBI Taxonomy" id="1449350"/>
    <lineage>
        <taxon>Bacteria</taxon>
        <taxon>Pseudomonadati</taxon>
        <taxon>Pseudomonadota</taxon>
        <taxon>Alphaproteobacteria</taxon>
        <taxon>Rhodobacterales</taxon>
        <taxon>Roseobacteraceae</taxon>
        <taxon>Roseivivax</taxon>
    </lineage>
</organism>
<evidence type="ECO:0000256" key="1">
    <source>
        <dbReference type="SAM" id="MobiDB-lite"/>
    </source>
</evidence>
<dbReference type="AlphaFoldDB" id="X7EDM9"/>
<evidence type="ECO:0000313" key="3">
    <source>
        <dbReference type="Proteomes" id="UP000022447"/>
    </source>
</evidence>
<dbReference type="eggNOG" id="ENOG502ZY7H">
    <property type="taxonomic scope" value="Bacteria"/>
</dbReference>
<dbReference type="EMBL" id="JALZ01000030">
    <property type="protein sequence ID" value="ETX13296.1"/>
    <property type="molecule type" value="Genomic_DNA"/>
</dbReference>
<reference evidence="2 3" key="1">
    <citation type="submission" date="2014-01" db="EMBL/GenBank/DDBJ databases">
        <title>Roseivivax halodurans JCM 10272 Genome Sequencing.</title>
        <authorList>
            <person name="Lai Q."/>
            <person name="Li G."/>
            <person name="Shao Z."/>
        </authorList>
    </citation>
    <scope>NUCLEOTIDE SEQUENCE [LARGE SCALE GENOMIC DNA]</scope>
    <source>
        <strain evidence="2 3">JCM 10272</strain>
    </source>
</reference>
<evidence type="ECO:0000313" key="2">
    <source>
        <dbReference type="EMBL" id="ETX13296.1"/>
    </source>
</evidence>
<keyword evidence="3" id="KW-1185">Reference proteome</keyword>
<sequence>MGVSYTDGPALAPSGELRADIGRLSYLIGLRDASTAKAQQFIAPLYEGEGSRMVDALMSGSSASLTIDTVEGQIRHNITLNGSARAMRPILKACPDPDLEWDPSDAPAGSTNQPSAGAELVSDRNEIAQTFLRQNCVATESELFEAVRQRWGSIGDAHAALRIWGETPGFSDDYEILSRDPFTYRWTAGPCANSLQRAATEPPASPQGARDQRVAEAIDRACWRDDGGTMDRGIYTPDLDGDGRDDLVLDHAGIACSQGYLPQTCGAQVCETQIFFGFNGGYREGHTMLNSVTEVVPGTPPGLRIIGHGGTEGVVRWNGREFAVQ</sequence>
<proteinExistence type="predicted"/>
<accession>X7EDM9</accession>
<protein>
    <submittedName>
        <fullName evidence="2">Uncharacterized protein</fullName>
    </submittedName>
</protein>